<sequence>MLCSVLSFCTLTRRKAAGVSPSMGL</sequence>
<accession>A0A0A9A3B9</accession>
<dbReference type="AlphaFoldDB" id="A0A0A9A3B9"/>
<organism evidence="1">
    <name type="scientific">Arundo donax</name>
    <name type="common">Giant reed</name>
    <name type="synonym">Donax arundinaceus</name>
    <dbReference type="NCBI Taxonomy" id="35708"/>
    <lineage>
        <taxon>Eukaryota</taxon>
        <taxon>Viridiplantae</taxon>
        <taxon>Streptophyta</taxon>
        <taxon>Embryophyta</taxon>
        <taxon>Tracheophyta</taxon>
        <taxon>Spermatophyta</taxon>
        <taxon>Magnoliopsida</taxon>
        <taxon>Liliopsida</taxon>
        <taxon>Poales</taxon>
        <taxon>Poaceae</taxon>
        <taxon>PACMAD clade</taxon>
        <taxon>Arundinoideae</taxon>
        <taxon>Arundineae</taxon>
        <taxon>Arundo</taxon>
    </lineage>
</organism>
<dbReference type="EMBL" id="GBRH01253437">
    <property type="protein sequence ID" value="JAD44458.1"/>
    <property type="molecule type" value="Transcribed_RNA"/>
</dbReference>
<reference evidence="1" key="1">
    <citation type="submission" date="2014-09" db="EMBL/GenBank/DDBJ databases">
        <authorList>
            <person name="Magalhaes I.L.F."/>
            <person name="Oliveira U."/>
            <person name="Santos F.R."/>
            <person name="Vidigal T.H.D.A."/>
            <person name="Brescovit A.D."/>
            <person name="Santos A.J."/>
        </authorList>
    </citation>
    <scope>NUCLEOTIDE SEQUENCE</scope>
    <source>
        <tissue evidence="1">Shoot tissue taken approximately 20 cm above the soil surface</tissue>
    </source>
</reference>
<protein>
    <submittedName>
        <fullName evidence="1">Uncharacterized protein</fullName>
    </submittedName>
</protein>
<evidence type="ECO:0000313" key="1">
    <source>
        <dbReference type="EMBL" id="JAD44458.1"/>
    </source>
</evidence>
<reference evidence="1" key="2">
    <citation type="journal article" date="2015" name="Data Brief">
        <title>Shoot transcriptome of the giant reed, Arundo donax.</title>
        <authorList>
            <person name="Barrero R.A."/>
            <person name="Guerrero F.D."/>
            <person name="Moolhuijzen P."/>
            <person name="Goolsby J.A."/>
            <person name="Tidwell J."/>
            <person name="Bellgard S.E."/>
            <person name="Bellgard M.I."/>
        </authorList>
    </citation>
    <scope>NUCLEOTIDE SEQUENCE</scope>
    <source>
        <tissue evidence="1">Shoot tissue taken approximately 20 cm above the soil surface</tissue>
    </source>
</reference>
<proteinExistence type="predicted"/>
<name>A0A0A9A3B9_ARUDO</name>